<dbReference type="AlphaFoldDB" id="A0A0P1A5T9"/>
<name>A0A0P1A5T9_PLAHL</name>
<keyword evidence="2" id="KW-1185">Reference proteome</keyword>
<reference evidence="2" key="1">
    <citation type="submission" date="2014-09" db="EMBL/GenBank/DDBJ databases">
        <authorList>
            <person name="Sharma Rahul"/>
            <person name="Thines Marco"/>
        </authorList>
    </citation>
    <scope>NUCLEOTIDE SEQUENCE [LARGE SCALE GENOMIC DNA]</scope>
</reference>
<dbReference type="Proteomes" id="UP000054928">
    <property type="component" value="Unassembled WGS sequence"/>
</dbReference>
<accession>A0A0P1A5T9</accession>
<evidence type="ECO:0000313" key="2">
    <source>
        <dbReference type="Proteomes" id="UP000054928"/>
    </source>
</evidence>
<dbReference type="RefSeq" id="XP_024571862.1">
    <property type="nucleotide sequence ID" value="XM_024724792.1"/>
</dbReference>
<dbReference type="OrthoDB" id="123000at2759"/>
<dbReference type="EMBL" id="CCYD01000053">
    <property type="protein sequence ID" value="CEG35493.1"/>
    <property type="molecule type" value="Genomic_DNA"/>
</dbReference>
<organism evidence="1 2">
    <name type="scientific">Plasmopara halstedii</name>
    <name type="common">Downy mildew of sunflower</name>
    <dbReference type="NCBI Taxonomy" id="4781"/>
    <lineage>
        <taxon>Eukaryota</taxon>
        <taxon>Sar</taxon>
        <taxon>Stramenopiles</taxon>
        <taxon>Oomycota</taxon>
        <taxon>Peronosporomycetes</taxon>
        <taxon>Peronosporales</taxon>
        <taxon>Peronosporaceae</taxon>
        <taxon>Plasmopara</taxon>
    </lineage>
</organism>
<sequence>MPVEANPSLGFRGSAALDLHKLISKLSNGGNTFVYGTAYQALIVERLMHLDPPEVTGYANEYHGIIQL</sequence>
<proteinExistence type="predicted"/>
<dbReference type="GeneID" id="36406427"/>
<evidence type="ECO:0000313" key="1">
    <source>
        <dbReference type="EMBL" id="CEG35493.1"/>
    </source>
</evidence>
<protein>
    <submittedName>
        <fullName evidence="1">Uncharacterized protein</fullName>
    </submittedName>
</protein>